<dbReference type="AlphaFoldDB" id="A0A1M7AU09"/>
<dbReference type="EMBL" id="FRAH01000114">
    <property type="protein sequence ID" value="SHL46213.1"/>
    <property type="molecule type" value="Genomic_DNA"/>
</dbReference>
<feature type="transmembrane region" description="Helical" evidence="1">
    <location>
        <begin position="55"/>
        <end position="76"/>
    </location>
</feature>
<evidence type="ECO:0000256" key="1">
    <source>
        <dbReference type="SAM" id="Phobius"/>
    </source>
</evidence>
<gene>
    <name evidence="2" type="ORF">SAMN02745138_03462</name>
</gene>
<dbReference type="RefSeq" id="WP_072853806.1">
    <property type="nucleotide sequence ID" value="NZ_FRAH01000114.1"/>
</dbReference>
<feature type="transmembrane region" description="Helical" evidence="1">
    <location>
        <begin position="114"/>
        <end position="134"/>
    </location>
</feature>
<sequence>MKFCRKEKQDCCQTEAGGKKGLCLLKGMAVALAVSCIFFIAYGIVLTYTSLAESTIPIVALCCTALSAGIAGFDWAKCIKRRGLIWGLLAGLVYGLLLWVITSFGSGDFALHTTFWRMMAVALAGGAAGGLMGIHKIS</sequence>
<proteinExistence type="predicted"/>
<keyword evidence="1" id="KW-0472">Membrane</keyword>
<dbReference type="InterPro" id="IPR023804">
    <property type="entry name" value="DUF3792_TM"/>
</dbReference>
<protein>
    <submittedName>
        <fullName evidence="2">Putative membrane protein, TIGR04086 family</fullName>
    </submittedName>
</protein>
<reference evidence="2 3" key="1">
    <citation type="submission" date="2016-11" db="EMBL/GenBank/DDBJ databases">
        <authorList>
            <person name="Jaros S."/>
            <person name="Januszkiewicz K."/>
            <person name="Wedrychowicz H."/>
        </authorList>
    </citation>
    <scope>NUCLEOTIDE SEQUENCE [LARGE SCALE GENOMIC DNA]</scope>
    <source>
        <strain evidence="2 3">DSM 14214</strain>
    </source>
</reference>
<accession>A0A1M7AU09</accession>
<dbReference type="Pfam" id="PF12670">
    <property type="entry name" value="DUF3792"/>
    <property type="match status" value="1"/>
</dbReference>
<name>A0A1M7AU09_9FIRM</name>
<keyword evidence="3" id="KW-1185">Reference proteome</keyword>
<keyword evidence="1" id="KW-0812">Transmembrane</keyword>
<dbReference type="Proteomes" id="UP000183975">
    <property type="component" value="Unassembled WGS sequence"/>
</dbReference>
<feature type="transmembrane region" description="Helical" evidence="1">
    <location>
        <begin position="29"/>
        <end position="49"/>
    </location>
</feature>
<organism evidence="2 3">
    <name type="scientific">Anaerotignum lactatifermentans DSM 14214</name>
    <dbReference type="NCBI Taxonomy" id="1121323"/>
    <lineage>
        <taxon>Bacteria</taxon>
        <taxon>Bacillati</taxon>
        <taxon>Bacillota</taxon>
        <taxon>Clostridia</taxon>
        <taxon>Lachnospirales</taxon>
        <taxon>Anaerotignaceae</taxon>
        <taxon>Anaerotignum</taxon>
    </lineage>
</organism>
<evidence type="ECO:0000313" key="2">
    <source>
        <dbReference type="EMBL" id="SHL46213.1"/>
    </source>
</evidence>
<dbReference type="NCBIfam" id="TIGR04086">
    <property type="entry name" value="TIGR04086_membr"/>
    <property type="match status" value="1"/>
</dbReference>
<keyword evidence="1" id="KW-1133">Transmembrane helix</keyword>
<feature type="transmembrane region" description="Helical" evidence="1">
    <location>
        <begin position="83"/>
        <end position="102"/>
    </location>
</feature>
<evidence type="ECO:0000313" key="3">
    <source>
        <dbReference type="Proteomes" id="UP000183975"/>
    </source>
</evidence>
<dbReference type="OrthoDB" id="2066938at2"/>